<dbReference type="AlphaFoldDB" id="X0WQ92"/>
<comment type="caution">
    <text evidence="1">The sequence shown here is derived from an EMBL/GenBank/DDBJ whole genome shotgun (WGS) entry which is preliminary data.</text>
</comment>
<gene>
    <name evidence="1" type="ORF">S01H1_55902</name>
</gene>
<sequence>RLIGRWAVRTHGAKSAAPHLPDPESFDVVASGHVQLVGSPARGTDGGQTLEVRVAPLRRVVASFVADGRRDVADLYRLAAALSI</sequence>
<proteinExistence type="predicted"/>
<organism evidence="1">
    <name type="scientific">marine sediment metagenome</name>
    <dbReference type="NCBI Taxonomy" id="412755"/>
    <lineage>
        <taxon>unclassified sequences</taxon>
        <taxon>metagenomes</taxon>
        <taxon>ecological metagenomes</taxon>
    </lineage>
</organism>
<name>X0WQ92_9ZZZZ</name>
<protein>
    <submittedName>
        <fullName evidence="1">Uncharacterized protein</fullName>
    </submittedName>
</protein>
<accession>X0WQ92</accession>
<reference evidence="1" key="1">
    <citation type="journal article" date="2014" name="Front. Microbiol.">
        <title>High frequency of phylogenetically diverse reductive dehalogenase-homologous genes in deep subseafloor sedimentary metagenomes.</title>
        <authorList>
            <person name="Kawai M."/>
            <person name="Futagami T."/>
            <person name="Toyoda A."/>
            <person name="Takaki Y."/>
            <person name="Nishi S."/>
            <person name="Hori S."/>
            <person name="Arai W."/>
            <person name="Tsubouchi T."/>
            <person name="Morono Y."/>
            <person name="Uchiyama I."/>
            <person name="Ito T."/>
            <person name="Fujiyama A."/>
            <person name="Inagaki F."/>
            <person name="Takami H."/>
        </authorList>
    </citation>
    <scope>NUCLEOTIDE SEQUENCE</scope>
    <source>
        <strain evidence="1">Expedition CK06-06</strain>
    </source>
</reference>
<dbReference type="EMBL" id="BARS01036356">
    <property type="protein sequence ID" value="GAG14851.1"/>
    <property type="molecule type" value="Genomic_DNA"/>
</dbReference>
<feature type="non-terminal residue" evidence="1">
    <location>
        <position position="1"/>
    </location>
</feature>
<evidence type="ECO:0000313" key="1">
    <source>
        <dbReference type="EMBL" id="GAG14851.1"/>
    </source>
</evidence>